<dbReference type="Proteomes" id="UP000252603">
    <property type="component" value="Unassembled WGS sequence"/>
</dbReference>
<evidence type="ECO:0000313" key="1">
    <source>
        <dbReference type="EMBL" id="SSK28950.1"/>
    </source>
</evidence>
<dbReference type="EMBL" id="UFEU01000004">
    <property type="protein sequence ID" value="SSK28950.1"/>
    <property type="molecule type" value="Genomic_DNA"/>
</dbReference>
<name>A0A332MKP3_KLEPN</name>
<reference evidence="1 2" key="1">
    <citation type="submission" date="2018-07" db="EMBL/GenBank/DDBJ databases">
        <authorList>
            <consortium name="Pathogen Informatics"/>
        </authorList>
    </citation>
    <scope>NUCLEOTIDE SEQUENCE [LARGE SCALE GENOMIC DNA]</scope>
    <source>
        <strain evidence="1 2">4300STDY6470422</strain>
    </source>
</reference>
<proteinExistence type="predicted"/>
<evidence type="ECO:0000313" key="2">
    <source>
        <dbReference type="Proteomes" id="UP000252603"/>
    </source>
</evidence>
<dbReference type="AlphaFoldDB" id="A0A332MKP3"/>
<organism evidence="1 2">
    <name type="scientific">Klebsiella pneumoniae</name>
    <dbReference type="NCBI Taxonomy" id="573"/>
    <lineage>
        <taxon>Bacteria</taxon>
        <taxon>Pseudomonadati</taxon>
        <taxon>Pseudomonadota</taxon>
        <taxon>Gammaproteobacteria</taxon>
        <taxon>Enterobacterales</taxon>
        <taxon>Enterobacteriaceae</taxon>
        <taxon>Klebsiella/Raoultella group</taxon>
        <taxon>Klebsiella</taxon>
        <taxon>Klebsiella pneumoniae complex</taxon>
    </lineage>
</organism>
<protein>
    <submittedName>
        <fullName evidence="1">Uncharacterized protein</fullName>
    </submittedName>
</protein>
<accession>A0A332MKP3</accession>
<sequence length="753" mass="82816">MATGEEKSKTSVQGTGTVVKGKYGPECYFHPGSATLLFLEASDTKIIEQEHDFLSGLLETQKQAQKNLDDINFEAITQAGRVPARKFESEITKAYEALNKANQALRKELMSLTANPPEGELLNDKMKDTAVGIMELIPLKNNTVKGFKKTYVRSDKIKHQWRTYKLSEVDKKSGEASFIKYKNKTIVSQDANGNQVNKTIRQGKIDTAELKKQLSNVPVSLKFDLVDDTNVIVSHWAEEMNKSLTWPKGDGKVDESVYHQYVDISAQAQLMRYSHGAGASAEYNPSEKKLEGKIEGHASFALGEAKAETALYLPDRLGVSLLFPAKKVTPQIPDGVCNMGALRFAMKLVLSGSVGASAAIELGVTADWSGEMGKGYGIKGRPATLTAPPLPGQQQVNLKTSTIPEAQGGGEIGVFVGAQAGGNISGAIEWFDPHPDDTPVAIGVEKDNKPLVNKEKKFAAIAKLEAGMTVQAGAGGSGVFYITYIQGRFRIYCKAALCWGVGAKGEVGFEVDGSSFAAFMKSFMFMLRNVDYQKLEQMMAGDAFRSLCAIPIIMAAQGVQAAEAMLDDMLAVLQRIQTDILDENKRVYLMNSILSNPDQLKYTPPETKGAVIATLIDQNWADWLDPRNQNNDFFSVNSWKLGPLKRRKQAVFMALKWIQSQADYNNVMQHLTLSPGEKKGNKELNEKDVINFLGIGEQKLFFYTNYGEKLTLLHNNLPVFVDPDEPFKPIPDILMSEYLAMIDDQHPTGTMTA</sequence>
<gene>
    <name evidence="1" type="ORF">SAMEA4364603_01799</name>
</gene>